<dbReference type="InterPro" id="IPR039425">
    <property type="entry name" value="RNA_pol_sigma-70-like"/>
</dbReference>
<dbReference type="SUPFAM" id="SSF88946">
    <property type="entry name" value="Sigma2 domain of RNA polymerase sigma factors"/>
    <property type="match status" value="1"/>
</dbReference>
<evidence type="ECO:0000256" key="3">
    <source>
        <dbReference type="ARBA" id="ARBA00023082"/>
    </source>
</evidence>
<dbReference type="PANTHER" id="PTHR43133">
    <property type="entry name" value="RNA POLYMERASE ECF-TYPE SIGMA FACTO"/>
    <property type="match status" value="1"/>
</dbReference>
<feature type="domain" description="RNA polymerase sigma-70 region 2" evidence="5">
    <location>
        <begin position="9"/>
        <end position="71"/>
    </location>
</feature>
<dbReference type="InterPro" id="IPR013249">
    <property type="entry name" value="RNA_pol_sigma70_r4_t2"/>
</dbReference>
<feature type="domain" description="RNA polymerase sigma factor 70 region 4 type 2" evidence="6">
    <location>
        <begin position="110"/>
        <end position="158"/>
    </location>
</feature>
<dbReference type="GO" id="GO:0016987">
    <property type="term" value="F:sigma factor activity"/>
    <property type="evidence" value="ECO:0007669"/>
    <property type="project" value="UniProtKB-KW"/>
</dbReference>
<organism evidence="7 9">
    <name type="scientific">Azospirillum argentinense</name>
    <dbReference type="NCBI Taxonomy" id="2970906"/>
    <lineage>
        <taxon>Bacteria</taxon>
        <taxon>Pseudomonadati</taxon>
        <taxon>Pseudomonadota</taxon>
        <taxon>Alphaproteobacteria</taxon>
        <taxon>Rhodospirillales</taxon>
        <taxon>Azospirillaceae</taxon>
        <taxon>Azospirillum</taxon>
    </lineage>
</organism>
<dbReference type="Gene3D" id="1.10.1740.10">
    <property type="match status" value="1"/>
</dbReference>
<accession>A0A2K1G2T9</accession>
<keyword evidence="7" id="KW-0614">Plasmid</keyword>
<keyword evidence="4" id="KW-0804">Transcription</keyword>
<dbReference type="InterPro" id="IPR007627">
    <property type="entry name" value="RNA_pol_sigma70_r2"/>
</dbReference>
<evidence type="ECO:0000313" key="9">
    <source>
        <dbReference type="Proteomes" id="UP000027186"/>
    </source>
</evidence>
<dbReference type="OrthoDB" id="9794372at2"/>
<dbReference type="PANTHER" id="PTHR43133:SF63">
    <property type="entry name" value="RNA POLYMERASE SIGMA FACTOR FECI-RELATED"/>
    <property type="match status" value="1"/>
</dbReference>
<dbReference type="GO" id="GO:0003677">
    <property type="term" value="F:DNA binding"/>
    <property type="evidence" value="ECO:0007669"/>
    <property type="project" value="InterPro"/>
</dbReference>
<comment type="similarity">
    <text evidence="1">Belongs to the sigma-70 factor family. ECF subfamily.</text>
</comment>
<sequence>MSASLIAIYLDHRRSLFGCAMKIVRDLQVAEDLLQESYLRACKAVERGPIDNVGAFLHRTVHNLALDHLRRCRTQERFEAGPTDTVEALGIASETPSAEERLLHRERLSCFMDALDRLPARARQVWLLNRVEGLSYPQIATHLGVSQGTVFNDMKLAMGHFVDTMARRDRPEPTGSRSGGTP</sequence>
<name>A0A060DUJ0_9PROT</name>
<geneLocation type="plasmid" evidence="7 9">
    <name>AbAZ39_p4</name>
</geneLocation>
<dbReference type="AlphaFoldDB" id="A0A060DUJ0"/>
<keyword evidence="3" id="KW-0731">Sigma factor</keyword>
<evidence type="ECO:0000259" key="6">
    <source>
        <dbReference type="Pfam" id="PF08281"/>
    </source>
</evidence>
<dbReference type="EMBL" id="POWG01000008">
    <property type="protein sequence ID" value="PNQ99095.1"/>
    <property type="molecule type" value="Genomic_DNA"/>
</dbReference>
<dbReference type="InterPro" id="IPR014284">
    <property type="entry name" value="RNA_pol_sigma-70_dom"/>
</dbReference>
<geneLocation type="plasmid" evidence="8">
    <name>p6unnamed</name>
</geneLocation>
<dbReference type="InterPro" id="IPR013325">
    <property type="entry name" value="RNA_pol_sigma_r2"/>
</dbReference>
<dbReference type="Gene3D" id="1.10.10.10">
    <property type="entry name" value="Winged helix-like DNA-binding domain superfamily/Winged helix DNA-binding domain"/>
    <property type="match status" value="1"/>
</dbReference>
<keyword evidence="2" id="KW-0805">Transcription regulation</keyword>
<dbReference type="EMBL" id="CP007797">
    <property type="protein sequence ID" value="AIB16340.1"/>
    <property type="molecule type" value="Genomic_DNA"/>
</dbReference>
<evidence type="ECO:0000256" key="1">
    <source>
        <dbReference type="ARBA" id="ARBA00010641"/>
    </source>
</evidence>
<dbReference type="Proteomes" id="UP000236268">
    <property type="component" value="Unassembled WGS sequence"/>
</dbReference>
<proteinExistence type="inferred from homology"/>
<dbReference type="GO" id="GO:0006352">
    <property type="term" value="P:DNA-templated transcription initiation"/>
    <property type="evidence" value="ECO:0007669"/>
    <property type="project" value="InterPro"/>
</dbReference>
<evidence type="ECO:0000313" key="10">
    <source>
        <dbReference type="Proteomes" id="UP000236268"/>
    </source>
</evidence>
<dbReference type="InterPro" id="IPR036388">
    <property type="entry name" value="WH-like_DNA-bd_sf"/>
</dbReference>
<dbReference type="Pfam" id="PF04542">
    <property type="entry name" value="Sigma70_r2"/>
    <property type="match status" value="1"/>
</dbReference>
<gene>
    <name evidence="7" type="ORF">ABAZ39_31295</name>
    <name evidence="8" type="ORF">C1S70_09700</name>
</gene>
<dbReference type="NCBIfam" id="TIGR02937">
    <property type="entry name" value="sigma70-ECF"/>
    <property type="match status" value="1"/>
</dbReference>
<dbReference type="Pfam" id="PF08281">
    <property type="entry name" value="Sigma70_r4_2"/>
    <property type="match status" value="1"/>
</dbReference>
<evidence type="ECO:0000259" key="5">
    <source>
        <dbReference type="Pfam" id="PF04542"/>
    </source>
</evidence>
<dbReference type="CDD" id="cd06171">
    <property type="entry name" value="Sigma70_r4"/>
    <property type="match status" value="1"/>
</dbReference>
<evidence type="ECO:0000313" key="7">
    <source>
        <dbReference type="EMBL" id="AIB16340.1"/>
    </source>
</evidence>
<evidence type="ECO:0000313" key="8">
    <source>
        <dbReference type="EMBL" id="PNQ99095.1"/>
    </source>
</evidence>
<protein>
    <submittedName>
        <fullName evidence="7">RNA polymerase sigma70</fullName>
    </submittedName>
    <submittedName>
        <fullName evidence="8">Sigma-70 family RNA polymerase sigma factor</fullName>
    </submittedName>
</protein>
<dbReference type="SUPFAM" id="SSF88659">
    <property type="entry name" value="Sigma3 and sigma4 domains of RNA polymerase sigma factors"/>
    <property type="match status" value="1"/>
</dbReference>
<reference evidence="7 9" key="1">
    <citation type="journal article" date="2014" name="Genome Announc.">
        <title>Complete Genome Sequence of the Model Rhizosphere Strain Azospirillum brasilense Az39, Successfully Applied in Agriculture.</title>
        <authorList>
            <person name="Rivera D."/>
            <person name="Revale S."/>
            <person name="Molina R."/>
            <person name="Gualpa J."/>
            <person name="Puente M."/>
            <person name="Maroniche G."/>
            <person name="Paris G."/>
            <person name="Baker D."/>
            <person name="Clavijo B."/>
            <person name="McLay K."/>
            <person name="Spaepen S."/>
            <person name="Perticari A."/>
            <person name="Vazquez M."/>
            <person name="Wisniewski-Dye F."/>
            <person name="Watkins C."/>
            <person name="Martinez-Abarca F."/>
            <person name="Vanderleyden J."/>
            <person name="Cassan F."/>
        </authorList>
    </citation>
    <scope>NUCLEOTIDE SEQUENCE [LARGE SCALE GENOMIC DNA]</scope>
    <source>
        <strain evidence="7 9">Az39</strain>
        <plasmid evidence="7">AbAZ39_p4</plasmid>
    </source>
</reference>
<reference evidence="8 10" key="2">
    <citation type="submission" date="2018-01" db="EMBL/GenBank/DDBJ databases">
        <title>Whole genome sequence of Azospirillum brasilense REC3 isolated from strawberry roots.</title>
        <authorList>
            <person name="Fontana C.A."/>
            <person name="Salazar S.M."/>
            <person name="Bassi D."/>
            <person name="Puglisi E."/>
            <person name="Lovaisa N.C."/>
            <person name="Toffoli L.M."/>
            <person name="Pedraza R."/>
            <person name="Cocconcelli P.S."/>
        </authorList>
    </citation>
    <scope>NUCLEOTIDE SEQUENCE [LARGE SCALE GENOMIC DNA]</scope>
    <source>
        <strain evidence="8 10">REC3</strain>
        <plasmid evidence="8">p6unnamed</plasmid>
    </source>
</reference>
<dbReference type="Proteomes" id="UP000027186">
    <property type="component" value="Plasmid AbAZ39_p4"/>
</dbReference>
<evidence type="ECO:0000256" key="2">
    <source>
        <dbReference type="ARBA" id="ARBA00023015"/>
    </source>
</evidence>
<dbReference type="KEGG" id="abq:ABAZ39_31295"/>
<accession>A0A060DUJ0</accession>
<dbReference type="InterPro" id="IPR013324">
    <property type="entry name" value="RNA_pol_sigma_r3/r4-like"/>
</dbReference>
<evidence type="ECO:0000256" key="4">
    <source>
        <dbReference type="ARBA" id="ARBA00023163"/>
    </source>
</evidence>
<dbReference type="RefSeq" id="WP_040138090.1">
    <property type="nucleotide sequence ID" value="NZ_CP007797.1"/>
</dbReference>